<reference evidence="2" key="1">
    <citation type="submission" date="2020-05" db="EMBL/GenBank/DDBJ databases">
        <title>Mycena genomes resolve the evolution of fungal bioluminescence.</title>
        <authorList>
            <person name="Tsai I.J."/>
        </authorList>
    </citation>
    <scope>NUCLEOTIDE SEQUENCE</scope>
    <source>
        <strain evidence="2">171206Taipei</strain>
    </source>
</reference>
<dbReference type="OrthoDB" id="39175at2759"/>
<gene>
    <name evidence="2" type="ORF">MIND_00844300</name>
</gene>
<dbReference type="RefSeq" id="XP_037218350.1">
    <property type="nucleotide sequence ID" value="XM_037365108.1"/>
</dbReference>
<feature type="compositionally biased region" description="Polar residues" evidence="1">
    <location>
        <begin position="59"/>
        <end position="68"/>
    </location>
</feature>
<evidence type="ECO:0000313" key="3">
    <source>
        <dbReference type="Proteomes" id="UP000636479"/>
    </source>
</evidence>
<feature type="region of interest" description="Disordered" evidence="1">
    <location>
        <begin position="46"/>
        <end position="134"/>
    </location>
</feature>
<protein>
    <submittedName>
        <fullName evidence="2">Zn(2)-C6 fungal-type domain-containing protein</fullName>
    </submittedName>
</protein>
<dbReference type="EMBL" id="JACAZF010000007">
    <property type="protein sequence ID" value="KAF7298962.1"/>
    <property type="molecule type" value="Genomic_DNA"/>
</dbReference>
<accession>A0A8H6SII1</accession>
<feature type="compositionally biased region" description="Polar residues" evidence="1">
    <location>
        <begin position="257"/>
        <end position="266"/>
    </location>
</feature>
<sequence>MGSSFLRVSFSPIHSLFLRPTSLFTRPVVVFACRLLRMAKESSLPPSLIPHLYDRPQEPQRSPTTSSQEDVDILDSSRKSAYPLRPIAPSPHLTDSHRPFPAYESGAPEHQSSAVAGPSSYRGNVPMSHPSSRLQAPSIYPGAHSLPNLPPIAPPQVHWREGEAGPSSYPAGPAYPLPQPIYRRVSEPSGYAAGPPTTYDRFRDPGFTPRPQTDIPFAEGSQGRVALPPLYLPPPSHEWPSYGPRPGEGEGLPPIHSTLQSHSPVSSDHRGEGSESSYASAKRKQPEDDTDQNARMPKKILVACDFCRGNRPKVERNHACFYRDAPKRRGPGKAAKGTRPKKRAARGSKTAQGEPSSSRTTQEFEDYVPNLRSRASTGQFQQPSSSSGRYESPPGRYDEDYSDDDSQQ</sequence>
<dbReference type="AlphaFoldDB" id="A0A8H6SII1"/>
<proteinExistence type="predicted"/>
<dbReference type="GeneID" id="59347624"/>
<name>A0A8H6SII1_9AGAR</name>
<feature type="compositionally biased region" description="Polar residues" evidence="1">
    <location>
        <begin position="349"/>
        <end position="361"/>
    </location>
</feature>
<feature type="region of interest" description="Disordered" evidence="1">
    <location>
        <begin position="315"/>
        <end position="408"/>
    </location>
</feature>
<dbReference type="Proteomes" id="UP000636479">
    <property type="component" value="Unassembled WGS sequence"/>
</dbReference>
<keyword evidence="3" id="KW-1185">Reference proteome</keyword>
<feature type="region of interest" description="Disordered" evidence="1">
    <location>
        <begin position="189"/>
        <end position="297"/>
    </location>
</feature>
<organism evidence="2 3">
    <name type="scientific">Mycena indigotica</name>
    <dbReference type="NCBI Taxonomy" id="2126181"/>
    <lineage>
        <taxon>Eukaryota</taxon>
        <taxon>Fungi</taxon>
        <taxon>Dikarya</taxon>
        <taxon>Basidiomycota</taxon>
        <taxon>Agaricomycotina</taxon>
        <taxon>Agaricomycetes</taxon>
        <taxon>Agaricomycetidae</taxon>
        <taxon>Agaricales</taxon>
        <taxon>Marasmiineae</taxon>
        <taxon>Mycenaceae</taxon>
        <taxon>Mycena</taxon>
    </lineage>
</organism>
<comment type="caution">
    <text evidence="2">The sequence shown here is derived from an EMBL/GenBank/DDBJ whole genome shotgun (WGS) entry which is preliminary data.</text>
</comment>
<evidence type="ECO:0000313" key="2">
    <source>
        <dbReference type="EMBL" id="KAF7298962.1"/>
    </source>
</evidence>
<feature type="compositionally biased region" description="Basic residues" evidence="1">
    <location>
        <begin position="326"/>
        <end position="346"/>
    </location>
</feature>
<evidence type="ECO:0000256" key="1">
    <source>
        <dbReference type="SAM" id="MobiDB-lite"/>
    </source>
</evidence>
<feature type="compositionally biased region" description="Polar residues" evidence="1">
    <location>
        <begin position="373"/>
        <end position="389"/>
    </location>
</feature>